<comment type="similarity">
    <text evidence="1">Belongs to the UPF0065 (bug) family.</text>
</comment>
<dbReference type="InterPro" id="IPR042100">
    <property type="entry name" value="Bug_dom1"/>
</dbReference>
<dbReference type="Proteomes" id="UP000651050">
    <property type="component" value="Unassembled WGS sequence"/>
</dbReference>
<dbReference type="Pfam" id="PF03401">
    <property type="entry name" value="TctC"/>
    <property type="match status" value="1"/>
</dbReference>
<dbReference type="SUPFAM" id="SSF53850">
    <property type="entry name" value="Periplasmic binding protein-like II"/>
    <property type="match status" value="1"/>
</dbReference>
<sequence length="331" mass="34913">MTPMTSSLHRLARWMRPLLMLPLLAFATHGAHAQAYPNKPIRLLVPYAAGGGLDLIARAVGERLSRLLKQPVLVDNRTGANGVVATEAAAKSAADGYTLVLGVPATIVINPGIYKLSFDPMRDLQPVAQLAVAHFLVATAPDSGIESLGQLIALAKASPGKYSFASYGSGSAPHLAGQMLRTLTDIDLVHVPYKGSSAALPDVMTGRVSVIFDVVSNIQPHAAAGKLKVIAAASERVPPQFPKAPLTRSVVPGLSIEGWVGVFAPSATPAAIVNQLNASLKTVLADPELERRLTELGFEVTPTTAQRLQETLRHDHAMYAKAIQAAGLKVE</sequence>
<evidence type="ECO:0000313" key="4">
    <source>
        <dbReference type="Proteomes" id="UP000651050"/>
    </source>
</evidence>
<evidence type="ECO:0000313" key="3">
    <source>
        <dbReference type="EMBL" id="MBG9390502.1"/>
    </source>
</evidence>
<dbReference type="PANTHER" id="PTHR42928:SF5">
    <property type="entry name" value="BLR1237 PROTEIN"/>
    <property type="match status" value="1"/>
</dbReference>
<feature type="chain" id="PRO_5037449931" evidence="2">
    <location>
        <begin position="34"/>
        <end position="331"/>
    </location>
</feature>
<comment type="caution">
    <text evidence="3">The sequence shown here is derived from an EMBL/GenBank/DDBJ whole genome shotgun (WGS) entry which is preliminary data.</text>
</comment>
<feature type="signal peptide" evidence="2">
    <location>
        <begin position="1"/>
        <end position="33"/>
    </location>
</feature>
<dbReference type="Gene3D" id="3.40.190.150">
    <property type="entry name" value="Bordetella uptake gene, domain 1"/>
    <property type="match status" value="1"/>
</dbReference>
<evidence type="ECO:0000256" key="1">
    <source>
        <dbReference type="ARBA" id="ARBA00006987"/>
    </source>
</evidence>
<proteinExistence type="inferred from homology"/>
<dbReference type="CDD" id="cd07012">
    <property type="entry name" value="PBP2_Bug_TTT"/>
    <property type="match status" value="1"/>
</dbReference>
<evidence type="ECO:0000256" key="2">
    <source>
        <dbReference type="SAM" id="SignalP"/>
    </source>
</evidence>
<keyword evidence="2" id="KW-0732">Signal</keyword>
<dbReference type="AlphaFoldDB" id="A0A931H8T4"/>
<dbReference type="RefSeq" id="WP_196988237.1">
    <property type="nucleotide sequence ID" value="NZ_JADWYS010000001.1"/>
</dbReference>
<dbReference type="Gene3D" id="3.40.190.10">
    <property type="entry name" value="Periplasmic binding protein-like II"/>
    <property type="match status" value="1"/>
</dbReference>
<organism evidence="3 4">
    <name type="scientific">Caenimonas aquaedulcis</name>
    <dbReference type="NCBI Taxonomy" id="2793270"/>
    <lineage>
        <taxon>Bacteria</taxon>
        <taxon>Pseudomonadati</taxon>
        <taxon>Pseudomonadota</taxon>
        <taxon>Betaproteobacteria</taxon>
        <taxon>Burkholderiales</taxon>
        <taxon>Comamonadaceae</taxon>
        <taxon>Caenimonas</taxon>
    </lineage>
</organism>
<dbReference type="InterPro" id="IPR005064">
    <property type="entry name" value="BUG"/>
</dbReference>
<keyword evidence="4" id="KW-1185">Reference proteome</keyword>
<gene>
    <name evidence="3" type="ORF">I5803_20900</name>
</gene>
<protein>
    <submittedName>
        <fullName evidence="3">Tripartite tricarboxylate transporter substrate binding protein</fullName>
    </submittedName>
</protein>
<dbReference type="PIRSF" id="PIRSF017082">
    <property type="entry name" value="YflP"/>
    <property type="match status" value="1"/>
</dbReference>
<dbReference type="EMBL" id="JADWYS010000001">
    <property type="protein sequence ID" value="MBG9390502.1"/>
    <property type="molecule type" value="Genomic_DNA"/>
</dbReference>
<accession>A0A931H8T4</accession>
<dbReference type="PANTHER" id="PTHR42928">
    <property type="entry name" value="TRICARBOXYLATE-BINDING PROTEIN"/>
    <property type="match status" value="1"/>
</dbReference>
<reference evidence="3" key="1">
    <citation type="submission" date="2020-11" db="EMBL/GenBank/DDBJ databases">
        <title>Bacterial whole genome sequence for Caenimonas sp. DR4.4.</title>
        <authorList>
            <person name="Le V."/>
            <person name="Ko S.-R."/>
            <person name="Ahn C.-Y."/>
            <person name="Oh H.-M."/>
        </authorList>
    </citation>
    <scope>NUCLEOTIDE SEQUENCE</scope>
    <source>
        <strain evidence="3">DR4.4</strain>
    </source>
</reference>
<name>A0A931H8T4_9BURK</name>